<dbReference type="AlphaFoldDB" id="A0A9X1HYP4"/>
<dbReference type="InterPro" id="IPR038765">
    <property type="entry name" value="Papain-like_cys_pep_sf"/>
</dbReference>
<dbReference type="RefSeq" id="WP_226542630.1">
    <property type="nucleotide sequence ID" value="NZ_JAJAPW010000003.1"/>
</dbReference>
<reference evidence="1" key="1">
    <citation type="submission" date="2021-10" db="EMBL/GenBank/DDBJ databases">
        <title>Tamlana sargassums sp. nov., and Tamlana laminarinivorans sp. nov., two new bacteria isolated from the brown alga.</title>
        <authorList>
            <person name="Li J."/>
        </authorList>
    </citation>
    <scope>NUCLEOTIDE SEQUENCE</scope>
    <source>
        <strain evidence="1">PT2-4</strain>
    </source>
</reference>
<dbReference type="EMBL" id="JAJAPW010000003">
    <property type="protein sequence ID" value="MCB4798559.1"/>
    <property type="molecule type" value="Genomic_DNA"/>
</dbReference>
<keyword evidence="2" id="KW-1185">Reference proteome</keyword>
<dbReference type="PROSITE" id="PS51257">
    <property type="entry name" value="PROKAR_LIPOPROTEIN"/>
    <property type="match status" value="1"/>
</dbReference>
<evidence type="ECO:0000313" key="2">
    <source>
        <dbReference type="Proteomes" id="UP001139199"/>
    </source>
</evidence>
<evidence type="ECO:0000313" key="1">
    <source>
        <dbReference type="EMBL" id="MCB4798559.1"/>
    </source>
</evidence>
<proteinExistence type="predicted"/>
<dbReference type="Pfam" id="PF05708">
    <property type="entry name" value="Peptidase_C92"/>
    <property type="match status" value="1"/>
</dbReference>
<sequence>MNLRNCLIYIGLALLGSSCKTNKNIKTGDIVFRGATTSKLSSAINEVTQTQAKNNYTHMGICEVANKTTYVYHADYNKGVVKELLNEFIKSDNKEYYNVDLYRIKSLKKDDINKAIKQAKTWVGNPYNTTYILEDEGFYCSEYVYEVFKTDSIFGLEPMTFKDPKTNKFHNGWIEHYKVLGIPIPEGKLGCNPNKMASSNNLIFIKTIN</sequence>
<dbReference type="InterPro" id="IPR024453">
    <property type="entry name" value="Peptidase_C92"/>
</dbReference>
<dbReference type="Gene3D" id="3.90.1720.10">
    <property type="entry name" value="endopeptidase domain like (from Nostoc punctiforme)"/>
    <property type="match status" value="1"/>
</dbReference>
<name>A0A9X1HYP4_9FLAO</name>
<protein>
    <recommendedName>
        <fullName evidence="3">Permuted papain-like amidase YaeF/Yiix C92 family enzyme</fullName>
    </recommendedName>
</protein>
<accession>A0A9X1HYP4</accession>
<evidence type="ECO:0008006" key="3">
    <source>
        <dbReference type="Google" id="ProtNLM"/>
    </source>
</evidence>
<comment type="caution">
    <text evidence="1">The sequence shown here is derived from an EMBL/GenBank/DDBJ whole genome shotgun (WGS) entry which is preliminary data.</text>
</comment>
<dbReference type="SUPFAM" id="SSF54001">
    <property type="entry name" value="Cysteine proteinases"/>
    <property type="match status" value="1"/>
</dbReference>
<dbReference type="Proteomes" id="UP001139199">
    <property type="component" value="Unassembled WGS sequence"/>
</dbReference>
<organism evidence="1 2">
    <name type="scientific">Neotamlana laminarinivorans</name>
    <dbReference type="NCBI Taxonomy" id="2883124"/>
    <lineage>
        <taxon>Bacteria</taxon>
        <taxon>Pseudomonadati</taxon>
        <taxon>Bacteroidota</taxon>
        <taxon>Flavobacteriia</taxon>
        <taxon>Flavobacteriales</taxon>
        <taxon>Flavobacteriaceae</taxon>
        <taxon>Neotamlana</taxon>
    </lineage>
</organism>
<gene>
    <name evidence="1" type="ORF">LG649_06870</name>
</gene>